<dbReference type="Pfam" id="PF01138">
    <property type="entry name" value="RNase_PH"/>
    <property type="match status" value="1"/>
</dbReference>
<evidence type="ECO:0000256" key="1">
    <source>
        <dbReference type="ARBA" id="ARBA00006678"/>
    </source>
</evidence>
<dbReference type="GO" id="GO:0016075">
    <property type="term" value="P:rRNA catabolic process"/>
    <property type="evidence" value="ECO:0007669"/>
    <property type="project" value="UniProtKB-UniRule"/>
</dbReference>
<comment type="subunit">
    <text evidence="6">Homohexameric ring arranged as a trimer of dimers.</text>
</comment>
<dbReference type="Proteomes" id="UP000064967">
    <property type="component" value="Chromosome"/>
</dbReference>
<comment type="catalytic activity">
    <reaction evidence="6">
        <text>tRNA(n+1) + phosphate = tRNA(n) + a ribonucleoside 5'-diphosphate</text>
        <dbReference type="Rhea" id="RHEA:10628"/>
        <dbReference type="Rhea" id="RHEA-COMP:17343"/>
        <dbReference type="Rhea" id="RHEA-COMP:17344"/>
        <dbReference type="ChEBI" id="CHEBI:43474"/>
        <dbReference type="ChEBI" id="CHEBI:57930"/>
        <dbReference type="ChEBI" id="CHEBI:173114"/>
        <dbReference type="EC" id="2.7.7.56"/>
    </reaction>
</comment>
<dbReference type="PANTHER" id="PTHR11953">
    <property type="entry name" value="EXOSOME COMPLEX COMPONENT"/>
    <property type="match status" value="1"/>
</dbReference>
<keyword evidence="5" id="KW-0694">RNA-binding</keyword>
<comment type="function">
    <text evidence="6">Phosphorolytic 3'-5' exoribonuclease that plays an important role in tRNA 3'-end maturation. Removes nucleotide residues following the 3'-CCA terminus of tRNAs; can also add nucleotides to the ends of RNA molecules by using nucleoside diphosphates as substrates, but this may not be physiologically important. Probably plays a role in initiation of 16S rRNA degradation (leading to ribosome degradation) during starvation.</text>
</comment>
<evidence type="ECO:0000256" key="2">
    <source>
        <dbReference type="ARBA" id="ARBA00022552"/>
    </source>
</evidence>
<reference evidence="10 11" key="1">
    <citation type="submission" date="2015-08" db="EMBL/GenBank/DDBJ databases">
        <authorList>
            <person name="Babu N.S."/>
            <person name="Beckwith C.J."/>
            <person name="Beseler K.G."/>
            <person name="Brison A."/>
            <person name="Carone J.V."/>
            <person name="Caskin T.P."/>
            <person name="Diamond M."/>
            <person name="Durham M.E."/>
            <person name="Foxe J.M."/>
            <person name="Go M."/>
            <person name="Henderson B.A."/>
            <person name="Jones I.B."/>
            <person name="McGettigan J.A."/>
            <person name="Micheletti S.J."/>
            <person name="Nasrallah M.E."/>
            <person name="Ortiz D."/>
            <person name="Piller C.R."/>
            <person name="Privatt S.R."/>
            <person name="Schneider S.L."/>
            <person name="Sharp S."/>
            <person name="Smith T.C."/>
            <person name="Stanton J.D."/>
            <person name="Ullery H.E."/>
            <person name="Wilson R.J."/>
            <person name="Serrano M.G."/>
            <person name="Buck G."/>
            <person name="Lee V."/>
            <person name="Wang Y."/>
            <person name="Carvalho R."/>
            <person name="Voegtly L."/>
            <person name="Shi R."/>
            <person name="Duckworth R."/>
            <person name="Johnson A."/>
            <person name="Loviza R."/>
            <person name="Walstead R."/>
            <person name="Shah Z."/>
            <person name="Kiflezghi M."/>
            <person name="Wade K."/>
            <person name="Ball S.L."/>
            <person name="Bradley K.W."/>
            <person name="Asai D.J."/>
            <person name="Bowman C.A."/>
            <person name="Russell D.A."/>
            <person name="Pope W.H."/>
            <person name="Jacobs-Sera D."/>
            <person name="Hendrix R.W."/>
            <person name="Hatfull G.F."/>
        </authorList>
    </citation>
    <scope>NUCLEOTIDE SEQUENCE [LARGE SCALE GENOMIC DNA]</scope>
    <source>
        <strain evidence="10 11">DSM 27648</strain>
    </source>
</reference>
<dbReference type="InterPro" id="IPR050080">
    <property type="entry name" value="RNase_PH"/>
</dbReference>
<accession>A0A0K1PVA2</accession>
<dbReference type="GO" id="GO:0008033">
    <property type="term" value="P:tRNA processing"/>
    <property type="evidence" value="ECO:0007669"/>
    <property type="project" value="UniProtKB-UniRule"/>
</dbReference>
<evidence type="ECO:0000256" key="3">
    <source>
        <dbReference type="ARBA" id="ARBA00022555"/>
    </source>
</evidence>
<dbReference type="SUPFAM" id="SSF54211">
    <property type="entry name" value="Ribosomal protein S5 domain 2-like"/>
    <property type="match status" value="1"/>
</dbReference>
<keyword evidence="6" id="KW-0548">Nucleotidyltransferase</keyword>
<evidence type="ECO:0000259" key="8">
    <source>
        <dbReference type="Pfam" id="PF01138"/>
    </source>
</evidence>
<sequence>MTRPRPDGRALDVLRPVEMTVGFQRMAEGSVLYRAGSTVVLCTASVDEKVPPWMEGKGKGWVTAEYQMHPRSNPVRRENRDGRGKAPSGRTQEIQRLVGRALRAAVDLEKLGERQITIDCDVLEADGGTRTASITAGFVALALALAKVEQKGNLKGPVLREPVAAVSVGYLNEELALDLVYLEDSKAEVDLNLVATRSGAIIEVQGTAEGAPVPRREIDRMIDLALNGIRDLTSIQEKVLASAGISLETMLIEK</sequence>
<keyword evidence="2 6" id="KW-0698">rRNA processing</keyword>
<dbReference type="GO" id="GO:0000175">
    <property type="term" value="F:3'-5'-RNA exonuclease activity"/>
    <property type="evidence" value="ECO:0007669"/>
    <property type="project" value="UniProtKB-UniRule"/>
</dbReference>
<dbReference type="STRING" id="1391654.AKJ09_04124"/>
<feature type="domain" description="Exoribonuclease phosphorolytic" evidence="8">
    <location>
        <begin position="14"/>
        <end position="144"/>
    </location>
</feature>
<name>A0A0K1PVA2_9BACT</name>
<feature type="binding site" evidence="6">
    <location>
        <position position="90"/>
    </location>
    <ligand>
        <name>phosphate</name>
        <dbReference type="ChEBI" id="CHEBI:43474"/>
        <note>substrate</note>
    </ligand>
</feature>
<dbReference type="HAMAP" id="MF_00564">
    <property type="entry name" value="RNase_PH"/>
    <property type="match status" value="1"/>
</dbReference>
<dbReference type="OrthoDB" id="9802265at2"/>
<dbReference type="InterPro" id="IPR027408">
    <property type="entry name" value="PNPase/RNase_PH_dom_sf"/>
</dbReference>
<evidence type="ECO:0000256" key="6">
    <source>
        <dbReference type="HAMAP-Rule" id="MF_00564"/>
    </source>
</evidence>
<dbReference type="InterPro" id="IPR015847">
    <property type="entry name" value="ExoRNase_PH_dom2"/>
</dbReference>
<evidence type="ECO:0000256" key="5">
    <source>
        <dbReference type="ARBA" id="ARBA00022884"/>
    </source>
</evidence>
<dbReference type="InterPro" id="IPR020568">
    <property type="entry name" value="Ribosomal_Su5_D2-typ_SF"/>
</dbReference>
<dbReference type="InterPro" id="IPR001247">
    <property type="entry name" value="ExoRNase_PH_dom1"/>
</dbReference>
<dbReference type="KEGG" id="llu:AKJ09_04124"/>
<keyword evidence="3 6" id="KW-0820">tRNA-binding</keyword>
<dbReference type="PATRIC" id="fig|1391654.3.peg.4181"/>
<dbReference type="InterPro" id="IPR002381">
    <property type="entry name" value="RNase_PH_bac-type"/>
</dbReference>
<protein>
    <recommendedName>
        <fullName evidence="6">Ribonuclease PH</fullName>
        <shortName evidence="6">RNase PH</shortName>
        <ecNumber evidence="6">2.7.7.56</ecNumber>
    </recommendedName>
    <alternativeName>
        <fullName evidence="6">tRNA nucleotidyltransferase</fullName>
    </alternativeName>
</protein>
<keyword evidence="6" id="KW-0808">Transferase</keyword>
<keyword evidence="4 6" id="KW-0819">tRNA processing</keyword>
<feature type="compositionally biased region" description="Basic and acidic residues" evidence="7">
    <location>
        <begin position="75"/>
        <end position="84"/>
    </location>
</feature>
<organism evidence="10 11">
    <name type="scientific">Labilithrix luteola</name>
    <dbReference type="NCBI Taxonomy" id="1391654"/>
    <lineage>
        <taxon>Bacteria</taxon>
        <taxon>Pseudomonadati</taxon>
        <taxon>Myxococcota</taxon>
        <taxon>Polyangia</taxon>
        <taxon>Polyangiales</taxon>
        <taxon>Labilitrichaceae</taxon>
        <taxon>Labilithrix</taxon>
    </lineage>
</organism>
<feature type="binding site" evidence="6">
    <location>
        <begin position="128"/>
        <end position="130"/>
    </location>
    <ligand>
        <name>phosphate</name>
        <dbReference type="ChEBI" id="CHEBI:43474"/>
        <note>substrate</note>
    </ligand>
</feature>
<dbReference type="GO" id="GO:0000049">
    <property type="term" value="F:tRNA binding"/>
    <property type="evidence" value="ECO:0007669"/>
    <property type="project" value="UniProtKB-UniRule"/>
</dbReference>
<proteinExistence type="inferred from homology"/>
<gene>
    <name evidence="6" type="primary">rph</name>
    <name evidence="10" type="ORF">AKJ09_04124</name>
</gene>
<dbReference type="Pfam" id="PF03725">
    <property type="entry name" value="RNase_PH_C"/>
    <property type="match status" value="1"/>
</dbReference>
<evidence type="ECO:0000259" key="9">
    <source>
        <dbReference type="Pfam" id="PF03725"/>
    </source>
</evidence>
<dbReference type="EC" id="2.7.7.56" evidence="6"/>
<evidence type="ECO:0000256" key="7">
    <source>
        <dbReference type="SAM" id="MobiDB-lite"/>
    </source>
</evidence>
<keyword evidence="11" id="KW-1185">Reference proteome</keyword>
<evidence type="ECO:0000313" key="11">
    <source>
        <dbReference type="Proteomes" id="UP000064967"/>
    </source>
</evidence>
<evidence type="ECO:0000256" key="4">
    <source>
        <dbReference type="ARBA" id="ARBA00022694"/>
    </source>
</evidence>
<feature type="domain" description="Exoribonuclease phosphorolytic" evidence="9">
    <location>
        <begin position="162"/>
        <end position="227"/>
    </location>
</feature>
<dbReference type="AlphaFoldDB" id="A0A0K1PVA2"/>
<dbReference type="EMBL" id="CP012333">
    <property type="protein sequence ID" value="AKU97460.1"/>
    <property type="molecule type" value="Genomic_DNA"/>
</dbReference>
<dbReference type="Gene3D" id="3.30.230.70">
    <property type="entry name" value="GHMP Kinase, N-terminal domain"/>
    <property type="match status" value="1"/>
</dbReference>
<dbReference type="InterPro" id="IPR036345">
    <property type="entry name" value="ExoRNase_PH_dom2_sf"/>
</dbReference>
<dbReference type="PANTHER" id="PTHR11953:SF0">
    <property type="entry name" value="EXOSOME COMPLEX COMPONENT RRP41"/>
    <property type="match status" value="1"/>
</dbReference>
<dbReference type="SUPFAM" id="SSF55666">
    <property type="entry name" value="Ribonuclease PH domain 2-like"/>
    <property type="match status" value="1"/>
</dbReference>
<feature type="region of interest" description="Disordered" evidence="7">
    <location>
        <begin position="69"/>
        <end position="91"/>
    </location>
</feature>
<evidence type="ECO:0000313" key="10">
    <source>
        <dbReference type="EMBL" id="AKU97460.1"/>
    </source>
</evidence>
<comment type="similarity">
    <text evidence="1 6">Belongs to the RNase PH family.</text>
</comment>
<dbReference type="RefSeq" id="WP_146648589.1">
    <property type="nucleotide sequence ID" value="NZ_CP012333.1"/>
</dbReference>
<dbReference type="NCBIfam" id="TIGR01966">
    <property type="entry name" value="RNasePH"/>
    <property type="match status" value="1"/>
</dbReference>
<dbReference type="FunFam" id="3.30.230.70:FF:000003">
    <property type="entry name" value="Ribonuclease PH"/>
    <property type="match status" value="1"/>
</dbReference>
<dbReference type="GO" id="GO:0031125">
    <property type="term" value="P:rRNA 3'-end processing"/>
    <property type="evidence" value="ECO:0007669"/>
    <property type="project" value="UniProtKB-ARBA"/>
</dbReference>
<dbReference type="GO" id="GO:0009022">
    <property type="term" value="F:tRNA nucleotidyltransferase activity"/>
    <property type="evidence" value="ECO:0007669"/>
    <property type="project" value="UniProtKB-UniRule"/>
</dbReference>